<proteinExistence type="inferred from homology"/>
<evidence type="ECO:0000256" key="1">
    <source>
        <dbReference type="ARBA" id="ARBA00006987"/>
    </source>
</evidence>
<dbReference type="PANTHER" id="PTHR42928:SF5">
    <property type="entry name" value="BLR1237 PROTEIN"/>
    <property type="match status" value="1"/>
</dbReference>
<feature type="signal peptide" evidence="2">
    <location>
        <begin position="1"/>
        <end position="26"/>
    </location>
</feature>
<organism evidence="3 4">
    <name type="scientific">Neoroseomonas terrae</name>
    <dbReference type="NCBI Taxonomy" id="424799"/>
    <lineage>
        <taxon>Bacteria</taxon>
        <taxon>Pseudomonadati</taxon>
        <taxon>Pseudomonadota</taxon>
        <taxon>Alphaproteobacteria</taxon>
        <taxon>Acetobacterales</taxon>
        <taxon>Acetobacteraceae</taxon>
        <taxon>Neoroseomonas</taxon>
    </lineage>
</organism>
<protein>
    <submittedName>
        <fullName evidence="3">Tripartite tricarboxylate transporter substrate binding protein</fullName>
    </submittedName>
</protein>
<dbReference type="InterPro" id="IPR005064">
    <property type="entry name" value="BUG"/>
</dbReference>
<evidence type="ECO:0000313" key="4">
    <source>
        <dbReference type="Proteomes" id="UP000698752"/>
    </source>
</evidence>
<dbReference type="CDD" id="cd13578">
    <property type="entry name" value="PBP2_Bug27"/>
    <property type="match status" value="1"/>
</dbReference>
<feature type="chain" id="PRO_5046783106" evidence="2">
    <location>
        <begin position="27"/>
        <end position="330"/>
    </location>
</feature>
<name>A0ABS5EQ93_9PROT</name>
<comment type="similarity">
    <text evidence="1">Belongs to the UPF0065 (bug) family.</text>
</comment>
<reference evidence="4" key="1">
    <citation type="journal article" date="2021" name="Syst. Appl. Microbiol.">
        <title>Roseomonas hellenica sp. nov., isolated from roots of wild-growing Alkanna tinctoria.</title>
        <authorList>
            <person name="Rat A."/>
            <person name="Naranjo H.D."/>
            <person name="Lebbe L."/>
            <person name="Cnockaert M."/>
            <person name="Krigas N."/>
            <person name="Grigoriadou K."/>
            <person name="Maloupa E."/>
            <person name="Willems A."/>
        </authorList>
    </citation>
    <scope>NUCLEOTIDE SEQUENCE [LARGE SCALE GENOMIC DNA]</scope>
    <source>
        <strain evidence="4">LMG 31159</strain>
    </source>
</reference>
<gene>
    <name evidence="3" type="ORF">GXW78_26245</name>
</gene>
<dbReference type="RefSeq" id="WP_211871889.1">
    <property type="nucleotide sequence ID" value="NZ_JAAEDI010000042.1"/>
</dbReference>
<dbReference type="PIRSF" id="PIRSF017082">
    <property type="entry name" value="YflP"/>
    <property type="match status" value="1"/>
</dbReference>
<evidence type="ECO:0000256" key="2">
    <source>
        <dbReference type="SAM" id="SignalP"/>
    </source>
</evidence>
<dbReference type="Gene3D" id="3.40.190.10">
    <property type="entry name" value="Periplasmic binding protein-like II"/>
    <property type="match status" value="1"/>
</dbReference>
<keyword evidence="4" id="KW-1185">Reference proteome</keyword>
<evidence type="ECO:0000313" key="3">
    <source>
        <dbReference type="EMBL" id="MBR0653184.1"/>
    </source>
</evidence>
<dbReference type="EMBL" id="JAAEDI010000042">
    <property type="protein sequence ID" value="MBR0653184.1"/>
    <property type="molecule type" value="Genomic_DNA"/>
</dbReference>
<dbReference type="Proteomes" id="UP000698752">
    <property type="component" value="Unassembled WGS sequence"/>
</dbReference>
<accession>A0ABS5EQ93</accession>
<keyword evidence="2" id="KW-0732">Signal</keyword>
<dbReference type="Gene3D" id="3.40.190.150">
    <property type="entry name" value="Bordetella uptake gene, domain 1"/>
    <property type="match status" value="1"/>
</dbReference>
<dbReference type="SUPFAM" id="SSF53850">
    <property type="entry name" value="Periplasmic binding protein-like II"/>
    <property type="match status" value="1"/>
</dbReference>
<dbReference type="PANTHER" id="PTHR42928">
    <property type="entry name" value="TRICARBOXYLATE-BINDING PROTEIN"/>
    <property type="match status" value="1"/>
</dbReference>
<dbReference type="InterPro" id="IPR042100">
    <property type="entry name" value="Bug_dom1"/>
</dbReference>
<dbReference type="Pfam" id="PF03401">
    <property type="entry name" value="TctC"/>
    <property type="match status" value="1"/>
</dbReference>
<comment type="caution">
    <text evidence="3">The sequence shown here is derived from an EMBL/GenBank/DDBJ whole genome shotgun (WGS) entry which is preliminary data.</text>
</comment>
<sequence length="330" mass="34849">MNAQHLPRRRIIAAAAASLLPGAALGQAGGAYPNRPVRIMQGYTAGGPTDLIARVLADKLSIGWGGRPVVVEARPGASGTLAAGAVARSAPDGYTLVLLASTHVQTPTLLPRLPFHTVNDFTPLAQIASYPLLLVVNADFAARTLVEFVGRAREQPGGVTFATAGIGSSPHLSAAQLAVRAGVEFTYVQYPGTSNGQTAVMTGEVNAMFLNPLLALPMIRDGRFRVLGTTGAERWRDLPDVPTIAEAGFNGYEANVWYGVLGPAGLPPELVTEISSAIRGAMQQPDLQERLRVAGFNSFFVGPTAFRATMENDLTRWAEIIRRAGIRGAD</sequence>